<dbReference type="PROSITE" id="PS50110">
    <property type="entry name" value="RESPONSE_REGULATORY"/>
    <property type="match status" value="1"/>
</dbReference>
<keyword evidence="3" id="KW-0804">Transcription</keyword>
<dbReference type="Pfam" id="PF00196">
    <property type="entry name" value="GerE"/>
    <property type="match status" value="1"/>
</dbReference>
<evidence type="ECO:0000259" key="5">
    <source>
        <dbReference type="PROSITE" id="PS50043"/>
    </source>
</evidence>
<dbReference type="PANTHER" id="PTHR44688">
    <property type="entry name" value="DNA-BINDING TRANSCRIPTIONAL ACTIVATOR DEVR_DOSR"/>
    <property type="match status" value="1"/>
</dbReference>
<dbReference type="SMART" id="SM00421">
    <property type="entry name" value="HTH_LUXR"/>
    <property type="match status" value="1"/>
</dbReference>
<dbReference type="SUPFAM" id="SSF52172">
    <property type="entry name" value="CheY-like"/>
    <property type="match status" value="1"/>
</dbReference>
<evidence type="ECO:0000256" key="1">
    <source>
        <dbReference type="ARBA" id="ARBA00023015"/>
    </source>
</evidence>
<organism evidence="7 8">
    <name type="scientific">Aquamicrobium terrae</name>
    <dbReference type="NCBI Taxonomy" id="1324945"/>
    <lineage>
        <taxon>Bacteria</taxon>
        <taxon>Pseudomonadati</taxon>
        <taxon>Pseudomonadota</taxon>
        <taxon>Alphaproteobacteria</taxon>
        <taxon>Hyphomicrobiales</taxon>
        <taxon>Phyllobacteriaceae</taxon>
        <taxon>Aquamicrobium</taxon>
    </lineage>
</organism>
<evidence type="ECO:0000313" key="7">
    <source>
        <dbReference type="EMBL" id="MET3794250.1"/>
    </source>
</evidence>
<dbReference type="RefSeq" id="WP_354198840.1">
    <property type="nucleotide sequence ID" value="NZ_JBEPML010000022.1"/>
</dbReference>
<reference evidence="7 8" key="1">
    <citation type="submission" date="2024-06" db="EMBL/GenBank/DDBJ databases">
        <title>Genomic Encyclopedia of Type Strains, Phase IV (KMG-IV): sequencing the most valuable type-strain genomes for metagenomic binning, comparative biology and taxonomic classification.</title>
        <authorList>
            <person name="Goeker M."/>
        </authorList>
    </citation>
    <scope>NUCLEOTIDE SEQUENCE [LARGE SCALE GENOMIC DNA]</scope>
    <source>
        <strain evidence="7 8">DSM 27865</strain>
    </source>
</reference>
<dbReference type="Gene3D" id="3.40.50.2300">
    <property type="match status" value="1"/>
</dbReference>
<keyword evidence="4" id="KW-0597">Phosphoprotein</keyword>
<dbReference type="Gene3D" id="1.10.10.10">
    <property type="entry name" value="Winged helix-like DNA-binding domain superfamily/Winged helix DNA-binding domain"/>
    <property type="match status" value="1"/>
</dbReference>
<dbReference type="SUPFAM" id="SSF46894">
    <property type="entry name" value="C-terminal effector domain of the bipartite response regulators"/>
    <property type="match status" value="1"/>
</dbReference>
<keyword evidence="8" id="KW-1185">Reference proteome</keyword>
<feature type="modified residue" description="4-aspartylphosphate" evidence="4">
    <location>
        <position position="56"/>
    </location>
</feature>
<dbReference type="SMART" id="SM00448">
    <property type="entry name" value="REC"/>
    <property type="match status" value="1"/>
</dbReference>
<dbReference type="InterPro" id="IPR001789">
    <property type="entry name" value="Sig_transdc_resp-reg_receiver"/>
</dbReference>
<gene>
    <name evidence="7" type="ORF">ABID37_004490</name>
</gene>
<dbReference type="PROSITE" id="PS00622">
    <property type="entry name" value="HTH_LUXR_1"/>
    <property type="match status" value="1"/>
</dbReference>
<accession>A0ABV2N603</accession>
<dbReference type="PRINTS" id="PR00038">
    <property type="entry name" value="HTHLUXR"/>
</dbReference>
<dbReference type="PROSITE" id="PS50043">
    <property type="entry name" value="HTH_LUXR_2"/>
    <property type="match status" value="1"/>
</dbReference>
<dbReference type="CDD" id="cd06170">
    <property type="entry name" value="LuxR_C_like"/>
    <property type="match status" value="1"/>
</dbReference>
<name>A0ABV2N603_9HYPH</name>
<dbReference type="EMBL" id="JBEPML010000022">
    <property type="protein sequence ID" value="MET3794250.1"/>
    <property type="molecule type" value="Genomic_DNA"/>
</dbReference>
<keyword evidence="2" id="KW-0238">DNA-binding</keyword>
<comment type="caution">
    <text evidence="7">The sequence shown here is derived from an EMBL/GenBank/DDBJ whole genome shotgun (WGS) entry which is preliminary data.</text>
</comment>
<feature type="domain" description="Response regulatory" evidence="6">
    <location>
        <begin position="7"/>
        <end position="119"/>
    </location>
</feature>
<dbReference type="PANTHER" id="PTHR44688:SF16">
    <property type="entry name" value="DNA-BINDING TRANSCRIPTIONAL ACTIVATOR DEVR_DOSR"/>
    <property type="match status" value="1"/>
</dbReference>
<sequence>MAEPSFQIYLVDDDPSILRALSRVLSLPGYETRTFVDAESFLDEHDPEIAGCAIVDLSLPGKSGLEIQKALDSSERAVIFLTGHGDIPTSVQAMKAGALDFLTKPVSSEALLAAVERAMQVDVARRKLFSERKSFEERFAKLTRREYEVLRYVVAGKLNKQIADELGIVEKTVKVHRGRMMGKMGVKTLADLVRLVQQFGL</sequence>
<evidence type="ECO:0000313" key="8">
    <source>
        <dbReference type="Proteomes" id="UP001549076"/>
    </source>
</evidence>
<evidence type="ECO:0000259" key="6">
    <source>
        <dbReference type="PROSITE" id="PS50110"/>
    </source>
</evidence>
<dbReference type="InterPro" id="IPR036388">
    <property type="entry name" value="WH-like_DNA-bd_sf"/>
</dbReference>
<dbReference type="InterPro" id="IPR016032">
    <property type="entry name" value="Sig_transdc_resp-reg_C-effctor"/>
</dbReference>
<feature type="domain" description="HTH luxR-type" evidence="5">
    <location>
        <begin position="136"/>
        <end position="200"/>
    </location>
</feature>
<protein>
    <submittedName>
        <fullName evidence="7">FixJ family two-component response regulator</fullName>
    </submittedName>
</protein>
<dbReference type="InterPro" id="IPR000792">
    <property type="entry name" value="Tscrpt_reg_LuxR_C"/>
</dbReference>
<dbReference type="InterPro" id="IPR011006">
    <property type="entry name" value="CheY-like_superfamily"/>
</dbReference>
<dbReference type="Pfam" id="PF00072">
    <property type="entry name" value="Response_reg"/>
    <property type="match status" value="1"/>
</dbReference>
<dbReference type="Proteomes" id="UP001549076">
    <property type="component" value="Unassembled WGS sequence"/>
</dbReference>
<evidence type="ECO:0000256" key="2">
    <source>
        <dbReference type="ARBA" id="ARBA00023125"/>
    </source>
</evidence>
<proteinExistence type="predicted"/>
<evidence type="ECO:0000256" key="3">
    <source>
        <dbReference type="ARBA" id="ARBA00023163"/>
    </source>
</evidence>
<evidence type="ECO:0000256" key="4">
    <source>
        <dbReference type="PROSITE-ProRule" id="PRU00169"/>
    </source>
</evidence>
<keyword evidence="1" id="KW-0805">Transcription regulation</keyword>